<keyword evidence="7 13" id="KW-1133">Transmembrane helix</keyword>
<keyword evidence="8" id="KW-0560">Oxidoreductase</keyword>
<sequence length="539" mass="60990">MLRLESIANYARCAWQRHDAGALALAGAVVGVGSHLLYWMHGLRTPQAARICWSHAAAFALTFAFCVWSHGALFGLQAAGAFCGSYMAGVFGSMTIYRLFFHRLRRFPGPVSAKITLMHGWFRDRYQSHERLVRWCDQYGDIVRIGPMDLVLRSADAVQKTQGLTSACSKRGSGIFESFEYEGSYSLEALIDNAAHRRRRQIWDRAQNSKAMAKYEIDTRTVSRTWLERLDSLDGAPVEITKAMVLVASLFKQGADIAMVAWPILVANSFGKFGDIAEFGKISAEMSADRFQRDDPGLEDFYKYFLEDFRSEKRKSFFNKHDLHVDTDAFLVAATDTVSVTLAWIFYYLTAHPEIRAKLYGEIKPAYDKTVPGEFSDADLSNLDYLHGVINEALRIKPVADGRCSKAGFSTPRVTPPEGIEVDGVWIPGHVQVFTPPWLLCRYEKYFPQADQFIPERWTTRPELVVDKRAFIPFNAGRWSCAGKKVAMMLMRLVVAYTLFEYDFDFAPGEDGTAIIRDTVNHSLIKPGKLYLCFKRRIA</sequence>
<proteinExistence type="inferred from homology"/>
<dbReference type="PRINTS" id="PR00385">
    <property type="entry name" value="P450"/>
</dbReference>
<comment type="subcellular location">
    <subcellularLocation>
        <location evidence="2">Membrane</location>
    </subcellularLocation>
</comment>
<keyword evidence="9 12" id="KW-0408">Iron</keyword>
<feature type="transmembrane region" description="Helical" evidence="13">
    <location>
        <begin position="51"/>
        <end position="70"/>
    </location>
</feature>
<evidence type="ECO:0000256" key="2">
    <source>
        <dbReference type="ARBA" id="ARBA00004370"/>
    </source>
</evidence>
<evidence type="ECO:0000256" key="10">
    <source>
        <dbReference type="ARBA" id="ARBA00023033"/>
    </source>
</evidence>
<dbReference type="Gene3D" id="1.10.630.10">
    <property type="entry name" value="Cytochrome P450"/>
    <property type="match status" value="2"/>
</dbReference>
<evidence type="ECO:0000256" key="6">
    <source>
        <dbReference type="ARBA" id="ARBA00022723"/>
    </source>
</evidence>
<dbReference type="InterPro" id="IPR001128">
    <property type="entry name" value="Cyt_P450"/>
</dbReference>
<evidence type="ECO:0000256" key="12">
    <source>
        <dbReference type="PIRSR" id="PIRSR602401-1"/>
    </source>
</evidence>
<evidence type="ECO:0000313" key="15">
    <source>
        <dbReference type="Proteomes" id="UP001174691"/>
    </source>
</evidence>
<comment type="caution">
    <text evidence="14">The sequence shown here is derived from an EMBL/GenBank/DDBJ whole genome shotgun (WGS) entry which is preliminary data.</text>
</comment>
<reference evidence="14" key="1">
    <citation type="submission" date="2022-07" db="EMBL/GenBank/DDBJ databases">
        <title>Fungi with potential for degradation of polypropylene.</title>
        <authorList>
            <person name="Gostincar C."/>
        </authorList>
    </citation>
    <scope>NUCLEOTIDE SEQUENCE</scope>
    <source>
        <strain evidence="14">EXF-13287</strain>
    </source>
</reference>
<dbReference type="GO" id="GO:0005506">
    <property type="term" value="F:iron ion binding"/>
    <property type="evidence" value="ECO:0007669"/>
    <property type="project" value="InterPro"/>
</dbReference>
<keyword evidence="15" id="KW-1185">Reference proteome</keyword>
<evidence type="ECO:0000256" key="8">
    <source>
        <dbReference type="ARBA" id="ARBA00023002"/>
    </source>
</evidence>
<keyword evidence="6 12" id="KW-0479">Metal-binding</keyword>
<accession>A0AA38VN46</accession>
<dbReference type="AlphaFoldDB" id="A0AA38VN46"/>
<protein>
    <submittedName>
        <fullName evidence="14">Cytochrome p450</fullName>
    </submittedName>
</protein>
<feature type="transmembrane region" description="Helical" evidence="13">
    <location>
        <begin position="76"/>
        <end position="97"/>
    </location>
</feature>
<evidence type="ECO:0000256" key="9">
    <source>
        <dbReference type="ARBA" id="ARBA00023004"/>
    </source>
</evidence>
<evidence type="ECO:0000256" key="4">
    <source>
        <dbReference type="ARBA" id="ARBA00022617"/>
    </source>
</evidence>
<evidence type="ECO:0000256" key="1">
    <source>
        <dbReference type="ARBA" id="ARBA00001971"/>
    </source>
</evidence>
<keyword evidence="11 13" id="KW-0472">Membrane</keyword>
<organism evidence="14 15">
    <name type="scientific">Coniochaeta hoffmannii</name>
    <dbReference type="NCBI Taxonomy" id="91930"/>
    <lineage>
        <taxon>Eukaryota</taxon>
        <taxon>Fungi</taxon>
        <taxon>Dikarya</taxon>
        <taxon>Ascomycota</taxon>
        <taxon>Pezizomycotina</taxon>
        <taxon>Sordariomycetes</taxon>
        <taxon>Sordariomycetidae</taxon>
        <taxon>Coniochaetales</taxon>
        <taxon>Coniochaetaceae</taxon>
        <taxon>Coniochaeta</taxon>
    </lineage>
</organism>
<dbReference type="Proteomes" id="UP001174691">
    <property type="component" value="Unassembled WGS sequence"/>
</dbReference>
<dbReference type="EMBL" id="JANBVN010000024">
    <property type="protein sequence ID" value="KAJ9161317.1"/>
    <property type="molecule type" value="Genomic_DNA"/>
</dbReference>
<dbReference type="InterPro" id="IPR036396">
    <property type="entry name" value="Cyt_P450_sf"/>
</dbReference>
<evidence type="ECO:0000256" key="3">
    <source>
        <dbReference type="ARBA" id="ARBA00010617"/>
    </source>
</evidence>
<name>A0AA38VN46_9PEZI</name>
<dbReference type="InterPro" id="IPR050121">
    <property type="entry name" value="Cytochrome_P450_monoxygenase"/>
</dbReference>
<dbReference type="InterPro" id="IPR002401">
    <property type="entry name" value="Cyt_P450_E_grp-I"/>
</dbReference>
<keyword evidence="4 12" id="KW-0349">Heme</keyword>
<dbReference type="GO" id="GO:0020037">
    <property type="term" value="F:heme binding"/>
    <property type="evidence" value="ECO:0007669"/>
    <property type="project" value="InterPro"/>
</dbReference>
<comment type="cofactor">
    <cofactor evidence="1 12">
        <name>heme</name>
        <dbReference type="ChEBI" id="CHEBI:30413"/>
    </cofactor>
</comment>
<evidence type="ECO:0000256" key="5">
    <source>
        <dbReference type="ARBA" id="ARBA00022692"/>
    </source>
</evidence>
<dbReference type="GO" id="GO:0016020">
    <property type="term" value="C:membrane"/>
    <property type="evidence" value="ECO:0007669"/>
    <property type="project" value="UniProtKB-SubCell"/>
</dbReference>
<dbReference type="PANTHER" id="PTHR24305:SF112">
    <property type="entry name" value="L-ORNITHINE-N5-MONOOXYGENASE (EUROFUNG)"/>
    <property type="match status" value="1"/>
</dbReference>
<evidence type="ECO:0000256" key="13">
    <source>
        <dbReference type="SAM" id="Phobius"/>
    </source>
</evidence>
<dbReference type="PRINTS" id="PR00463">
    <property type="entry name" value="EP450I"/>
</dbReference>
<comment type="similarity">
    <text evidence="3">Belongs to the cytochrome P450 family.</text>
</comment>
<dbReference type="Pfam" id="PF00067">
    <property type="entry name" value="p450"/>
    <property type="match status" value="1"/>
</dbReference>
<feature type="binding site" description="axial binding residue" evidence="12">
    <location>
        <position position="481"/>
    </location>
    <ligand>
        <name>heme</name>
        <dbReference type="ChEBI" id="CHEBI:30413"/>
    </ligand>
    <ligandPart>
        <name>Fe</name>
        <dbReference type="ChEBI" id="CHEBI:18248"/>
    </ligandPart>
</feature>
<feature type="transmembrane region" description="Helical" evidence="13">
    <location>
        <begin position="20"/>
        <end position="39"/>
    </location>
</feature>
<keyword evidence="5 13" id="KW-0812">Transmembrane</keyword>
<dbReference type="GO" id="GO:0004497">
    <property type="term" value="F:monooxygenase activity"/>
    <property type="evidence" value="ECO:0007669"/>
    <property type="project" value="UniProtKB-KW"/>
</dbReference>
<keyword evidence="10" id="KW-0503">Monooxygenase</keyword>
<dbReference type="GO" id="GO:0016705">
    <property type="term" value="F:oxidoreductase activity, acting on paired donors, with incorporation or reduction of molecular oxygen"/>
    <property type="evidence" value="ECO:0007669"/>
    <property type="project" value="InterPro"/>
</dbReference>
<gene>
    <name evidence="14" type="ORF">NKR19_g2374</name>
</gene>
<evidence type="ECO:0000256" key="7">
    <source>
        <dbReference type="ARBA" id="ARBA00022989"/>
    </source>
</evidence>
<evidence type="ECO:0000256" key="11">
    <source>
        <dbReference type="ARBA" id="ARBA00023136"/>
    </source>
</evidence>
<evidence type="ECO:0000313" key="14">
    <source>
        <dbReference type="EMBL" id="KAJ9161317.1"/>
    </source>
</evidence>
<dbReference type="SUPFAM" id="SSF48264">
    <property type="entry name" value="Cytochrome P450"/>
    <property type="match status" value="1"/>
</dbReference>
<dbReference type="PANTHER" id="PTHR24305">
    <property type="entry name" value="CYTOCHROME P450"/>
    <property type="match status" value="1"/>
</dbReference>